<accession>A0A1Z3N651</accession>
<organism evidence="2 3">
    <name type="scientific">Bdellovibrio bacteriovorus</name>
    <dbReference type="NCBI Taxonomy" id="959"/>
    <lineage>
        <taxon>Bacteria</taxon>
        <taxon>Pseudomonadati</taxon>
        <taxon>Bdellovibrionota</taxon>
        <taxon>Bdellovibrionia</taxon>
        <taxon>Bdellovibrionales</taxon>
        <taxon>Pseudobdellovibrionaceae</taxon>
        <taxon>Bdellovibrio</taxon>
    </lineage>
</organism>
<dbReference type="EMBL" id="CP020946">
    <property type="protein sequence ID" value="ASD62917.1"/>
    <property type="molecule type" value="Genomic_DNA"/>
</dbReference>
<gene>
    <name evidence="2" type="ORF">B9G79_04710</name>
</gene>
<sequence>MVRKFNQLMKRVVEFYDFLKAMDEMPMRRLLGDFYEEKEPRRKPVRRETKTSVEDLRPSKNSEQ</sequence>
<evidence type="ECO:0000313" key="2">
    <source>
        <dbReference type="EMBL" id="ASD62917.1"/>
    </source>
</evidence>
<protein>
    <submittedName>
        <fullName evidence="2">Uncharacterized protein</fullName>
    </submittedName>
</protein>
<reference evidence="2 3" key="1">
    <citation type="submission" date="2017-04" db="EMBL/GenBank/DDBJ databases">
        <title>Whole genome sequence of Bdellovibrio bacteriovorus strain SSB218315.</title>
        <authorList>
            <person name="Oyedara O."/>
            <person name="Rodriguez-Perez M.A."/>
        </authorList>
    </citation>
    <scope>NUCLEOTIDE SEQUENCE [LARGE SCALE GENOMIC DNA]</scope>
    <source>
        <strain evidence="2 3">SSB218315</strain>
    </source>
</reference>
<dbReference type="OrthoDB" id="9342775at2"/>
<proteinExistence type="predicted"/>
<evidence type="ECO:0000313" key="3">
    <source>
        <dbReference type="Proteomes" id="UP000197003"/>
    </source>
</evidence>
<dbReference type="RefSeq" id="WP_088564509.1">
    <property type="nucleotide sequence ID" value="NZ_CP020946.1"/>
</dbReference>
<feature type="region of interest" description="Disordered" evidence="1">
    <location>
        <begin position="38"/>
        <end position="64"/>
    </location>
</feature>
<name>A0A1Z3N651_BDEBC</name>
<dbReference type="Proteomes" id="UP000197003">
    <property type="component" value="Chromosome"/>
</dbReference>
<dbReference type="AlphaFoldDB" id="A0A1Z3N651"/>
<evidence type="ECO:0000256" key="1">
    <source>
        <dbReference type="SAM" id="MobiDB-lite"/>
    </source>
</evidence>